<evidence type="ECO:0008006" key="4">
    <source>
        <dbReference type="Google" id="ProtNLM"/>
    </source>
</evidence>
<dbReference type="PANTHER" id="PTHR34923:SF1">
    <property type="entry name" value="SMALL INTEGRAL MEMBRANE PROTEIN 20"/>
    <property type="match status" value="1"/>
</dbReference>
<keyword evidence="1" id="KW-1133">Transmembrane helix</keyword>
<dbReference type="Proteomes" id="UP000827986">
    <property type="component" value="Unassembled WGS sequence"/>
</dbReference>
<comment type="caution">
    <text evidence="2">The sequence shown here is derived from an EMBL/GenBank/DDBJ whole genome shotgun (WGS) entry which is preliminary data.</text>
</comment>
<name>A0A9D3WYT4_9SAUR</name>
<protein>
    <recommendedName>
        <fullName evidence="4">Small integral membrane protein 20</fullName>
    </recommendedName>
</protein>
<dbReference type="PANTHER" id="PTHR34923">
    <property type="entry name" value="SMALL INTEGRAL MEMBRANE PROTEIN 20"/>
    <property type="match status" value="1"/>
</dbReference>
<dbReference type="Pfam" id="PF15061">
    <property type="entry name" value="MITRAC7_Phoenixin"/>
    <property type="match status" value="1"/>
</dbReference>
<organism evidence="2 3">
    <name type="scientific">Mauremys mutica</name>
    <name type="common">yellowpond turtle</name>
    <dbReference type="NCBI Taxonomy" id="74926"/>
    <lineage>
        <taxon>Eukaryota</taxon>
        <taxon>Metazoa</taxon>
        <taxon>Chordata</taxon>
        <taxon>Craniata</taxon>
        <taxon>Vertebrata</taxon>
        <taxon>Euteleostomi</taxon>
        <taxon>Archelosauria</taxon>
        <taxon>Testudinata</taxon>
        <taxon>Testudines</taxon>
        <taxon>Cryptodira</taxon>
        <taxon>Durocryptodira</taxon>
        <taxon>Testudinoidea</taxon>
        <taxon>Geoemydidae</taxon>
        <taxon>Geoemydinae</taxon>
        <taxon>Mauremys</taxon>
    </lineage>
</organism>
<evidence type="ECO:0000313" key="3">
    <source>
        <dbReference type="Proteomes" id="UP000827986"/>
    </source>
</evidence>
<keyword evidence="1" id="KW-0472">Membrane</keyword>
<feature type="transmembrane region" description="Helical" evidence="1">
    <location>
        <begin position="7"/>
        <end position="27"/>
    </location>
</feature>
<keyword evidence="3" id="KW-1185">Reference proteome</keyword>
<sequence>MARISRTLLIFGGFVAVVGAAFYPIYFRPLLQVEQYRKDQATNRSGIIQEDIQPPGFADTFEWPPKEGYSRNEPGNCYESIDQTIQRDKKALTHCDIMQIISLMSMELFTLKPTDWKEIMWLKWRL</sequence>
<gene>
    <name evidence="2" type="ORF">KIL84_001256</name>
</gene>
<dbReference type="GO" id="GO:0033617">
    <property type="term" value="P:mitochondrial respiratory chain complex IV assembly"/>
    <property type="evidence" value="ECO:0007669"/>
    <property type="project" value="InterPro"/>
</dbReference>
<dbReference type="InterPro" id="IPR027917">
    <property type="entry name" value="MITRAC7/Phoenixin"/>
</dbReference>
<evidence type="ECO:0000256" key="1">
    <source>
        <dbReference type="SAM" id="Phobius"/>
    </source>
</evidence>
<dbReference type="AlphaFoldDB" id="A0A9D3WYT4"/>
<keyword evidence="1" id="KW-0812">Transmembrane</keyword>
<accession>A0A9D3WYT4</accession>
<dbReference type="GO" id="GO:0005743">
    <property type="term" value="C:mitochondrial inner membrane"/>
    <property type="evidence" value="ECO:0007669"/>
    <property type="project" value="TreeGrafter"/>
</dbReference>
<dbReference type="EMBL" id="JAHDVG010000484">
    <property type="protein sequence ID" value="KAH1170271.1"/>
    <property type="molecule type" value="Genomic_DNA"/>
</dbReference>
<reference evidence="2" key="1">
    <citation type="submission" date="2021-09" db="EMBL/GenBank/DDBJ databases">
        <title>The genome of Mauremys mutica provides insights into the evolution of semi-aquatic lifestyle.</title>
        <authorList>
            <person name="Gong S."/>
            <person name="Gao Y."/>
        </authorList>
    </citation>
    <scope>NUCLEOTIDE SEQUENCE</scope>
    <source>
        <strain evidence="2">MM-2020</strain>
        <tissue evidence="2">Muscle</tissue>
    </source>
</reference>
<evidence type="ECO:0000313" key="2">
    <source>
        <dbReference type="EMBL" id="KAH1170271.1"/>
    </source>
</evidence>
<proteinExistence type="predicted"/>